<proteinExistence type="predicted"/>
<accession>A0AC34G962</accession>
<dbReference type="WBParaSite" id="ES5_v2.g26238.t1">
    <property type="protein sequence ID" value="ES5_v2.g26238.t1"/>
    <property type="gene ID" value="ES5_v2.g26238"/>
</dbReference>
<sequence>MKLVLMNHVVGNVQLNLSHPITSQIHTFREFHFEVFQKKTAVIFKKLLPSKKIFEIIKASNFLNYNISIFQQHFFIVKKGRRKKQQQQTIYT</sequence>
<dbReference type="Proteomes" id="UP000887579">
    <property type="component" value="Unplaced"/>
</dbReference>
<evidence type="ECO:0000313" key="1">
    <source>
        <dbReference type="Proteomes" id="UP000887579"/>
    </source>
</evidence>
<protein>
    <submittedName>
        <fullName evidence="2">Uncharacterized protein</fullName>
    </submittedName>
</protein>
<reference evidence="2" key="1">
    <citation type="submission" date="2022-11" db="UniProtKB">
        <authorList>
            <consortium name="WormBaseParasite"/>
        </authorList>
    </citation>
    <scope>IDENTIFICATION</scope>
</reference>
<organism evidence="1 2">
    <name type="scientific">Panagrolaimus sp. ES5</name>
    <dbReference type="NCBI Taxonomy" id="591445"/>
    <lineage>
        <taxon>Eukaryota</taxon>
        <taxon>Metazoa</taxon>
        <taxon>Ecdysozoa</taxon>
        <taxon>Nematoda</taxon>
        <taxon>Chromadorea</taxon>
        <taxon>Rhabditida</taxon>
        <taxon>Tylenchina</taxon>
        <taxon>Panagrolaimomorpha</taxon>
        <taxon>Panagrolaimoidea</taxon>
        <taxon>Panagrolaimidae</taxon>
        <taxon>Panagrolaimus</taxon>
    </lineage>
</organism>
<name>A0AC34G962_9BILA</name>
<evidence type="ECO:0000313" key="2">
    <source>
        <dbReference type="WBParaSite" id="ES5_v2.g26238.t1"/>
    </source>
</evidence>